<evidence type="ECO:0000313" key="3">
    <source>
        <dbReference type="Proteomes" id="UP000306102"/>
    </source>
</evidence>
<dbReference type="Gene3D" id="2.40.110.10">
    <property type="entry name" value="Butyryl-CoA Dehydrogenase, subunit A, domain 2"/>
    <property type="match status" value="1"/>
</dbReference>
<keyword evidence="1" id="KW-0812">Transmembrane</keyword>
<dbReference type="Gene3D" id="1.20.140.10">
    <property type="entry name" value="Butyryl-CoA Dehydrogenase, subunit A, domain 3"/>
    <property type="match status" value="1"/>
</dbReference>
<keyword evidence="1" id="KW-1133">Transmembrane helix</keyword>
<proteinExistence type="predicted"/>
<dbReference type="GO" id="GO:0003995">
    <property type="term" value="F:acyl-CoA dehydrogenase activity"/>
    <property type="evidence" value="ECO:0007669"/>
    <property type="project" value="InterPro"/>
</dbReference>
<dbReference type="PANTHER" id="PTHR43188:SF1">
    <property type="entry name" value="ACYL-COA DEHYDROGENASE"/>
    <property type="match status" value="1"/>
</dbReference>
<dbReference type="EMBL" id="SDRB02002725">
    <property type="protein sequence ID" value="THG18987.1"/>
    <property type="molecule type" value="Genomic_DNA"/>
</dbReference>
<dbReference type="GO" id="GO:0005777">
    <property type="term" value="C:peroxisome"/>
    <property type="evidence" value="ECO:0007669"/>
    <property type="project" value="TreeGrafter"/>
</dbReference>
<keyword evidence="3" id="KW-1185">Reference proteome</keyword>
<dbReference type="AlphaFoldDB" id="A0A4V3WQ55"/>
<name>A0A4V3WQ55_CAMSN</name>
<evidence type="ECO:0000313" key="2">
    <source>
        <dbReference type="EMBL" id="THG18987.1"/>
    </source>
</evidence>
<evidence type="ECO:0008006" key="4">
    <source>
        <dbReference type="Google" id="ProtNLM"/>
    </source>
</evidence>
<dbReference type="InterPro" id="IPR036250">
    <property type="entry name" value="AcylCo_DH-like_C"/>
</dbReference>
<organism evidence="2 3">
    <name type="scientific">Camellia sinensis var. sinensis</name>
    <name type="common">China tea</name>
    <dbReference type="NCBI Taxonomy" id="542762"/>
    <lineage>
        <taxon>Eukaryota</taxon>
        <taxon>Viridiplantae</taxon>
        <taxon>Streptophyta</taxon>
        <taxon>Embryophyta</taxon>
        <taxon>Tracheophyta</taxon>
        <taxon>Spermatophyta</taxon>
        <taxon>Magnoliopsida</taxon>
        <taxon>eudicotyledons</taxon>
        <taxon>Gunneridae</taxon>
        <taxon>Pentapetalae</taxon>
        <taxon>asterids</taxon>
        <taxon>Ericales</taxon>
        <taxon>Theaceae</taxon>
        <taxon>Camellia</taxon>
    </lineage>
</organism>
<dbReference type="PROSITE" id="PS00073">
    <property type="entry name" value="ACYL_COA_DH_2"/>
    <property type="match status" value="1"/>
</dbReference>
<protein>
    <recommendedName>
        <fullName evidence="4">Acyl-CoA dehydrogenase/oxidase C-terminal domain-containing protein</fullName>
    </recommendedName>
</protein>
<dbReference type="Proteomes" id="UP000306102">
    <property type="component" value="Unassembled WGS sequence"/>
</dbReference>
<dbReference type="PANTHER" id="PTHR43188">
    <property type="entry name" value="ACYL-COENZYME A OXIDASE"/>
    <property type="match status" value="1"/>
</dbReference>
<evidence type="ECO:0000256" key="1">
    <source>
        <dbReference type="SAM" id="Phobius"/>
    </source>
</evidence>
<feature type="transmembrane region" description="Helical" evidence="1">
    <location>
        <begin position="7"/>
        <end position="26"/>
    </location>
</feature>
<comment type="caution">
    <text evidence="2">The sequence shown here is derived from an EMBL/GenBank/DDBJ whole genome shotgun (WGS) entry which is preliminary data.</text>
</comment>
<dbReference type="InterPro" id="IPR046373">
    <property type="entry name" value="Acyl-CoA_Oxase/DH_mid-dom_sf"/>
</dbReference>
<keyword evidence="1" id="KW-0472">Membrane</keyword>
<accession>A0A4V3WQ55</accession>
<dbReference type="STRING" id="542762.A0A4V3WQ55"/>
<dbReference type="SUPFAM" id="SSF47203">
    <property type="entry name" value="Acyl-CoA dehydrogenase C-terminal domain-like"/>
    <property type="match status" value="1"/>
</dbReference>
<reference evidence="2 3" key="1">
    <citation type="journal article" date="2018" name="Proc. Natl. Acad. Sci. U.S.A.">
        <title>Draft genome sequence of Camellia sinensis var. sinensis provides insights into the evolution of the tea genome and tea quality.</title>
        <authorList>
            <person name="Wei C."/>
            <person name="Yang H."/>
            <person name="Wang S."/>
            <person name="Zhao J."/>
            <person name="Liu C."/>
            <person name="Gao L."/>
            <person name="Xia E."/>
            <person name="Lu Y."/>
            <person name="Tai Y."/>
            <person name="She G."/>
            <person name="Sun J."/>
            <person name="Cao H."/>
            <person name="Tong W."/>
            <person name="Gao Q."/>
            <person name="Li Y."/>
            <person name="Deng W."/>
            <person name="Jiang X."/>
            <person name="Wang W."/>
            <person name="Chen Q."/>
            <person name="Zhang S."/>
            <person name="Li H."/>
            <person name="Wu J."/>
            <person name="Wang P."/>
            <person name="Li P."/>
            <person name="Shi C."/>
            <person name="Zheng F."/>
            <person name="Jian J."/>
            <person name="Huang B."/>
            <person name="Shan D."/>
            <person name="Shi M."/>
            <person name="Fang C."/>
            <person name="Yue Y."/>
            <person name="Li F."/>
            <person name="Li D."/>
            <person name="Wei S."/>
            <person name="Han B."/>
            <person name="Jiang C."/>
            <person name="Yin Y."/>
            <person name="Xia T."/>
            <person name="Zhang Z."/>
            <person name="Bennetzen J.L."/>
            <person name="Zhao S."/>
            <person name="Wan X."/>
        </authorList>
    </citation>
    <scope>NUCLEOTIDE SEQUENCE [LARGE SCALE GENOMIC DNA]</scope>
    <source>
        <strain evidence="3">cv. Shuchazao</strain>
        <tissue evidence="2">Leaf</tissue>
    </source>
</reference>
<dbReference type="InterPro" id="IPR045008">
    <property type="entry name" value="ACX4-like"/>
</dbReference>
<gene>
    <name evidence="2" type="ORF">TEA_021535</name>
</gene>
<sequence>MFNSARFYYIIVIFFWVLRYLILFLATPINITSAYSICFRFLVKKDAPGLQATKIENKIGLRMVQNGDILLKKVFVPDEDKLPGITSFRDTNKAWISLKARETVALGRELLGGNGILTDFHVAKAFCDLEPTYTGEGTYDINTLVTGREITGISSFKVAALTQQSRL</sequence>
<dbReference type="GO" id="GO:0006635">
    <property type="term" value="P:fatty acid beta-oxidation"/>
    <property type="evidence" value="ECO:0007669"/>
    <property type="project" value="InterPro"/>
</dbReference>
<dbReference type="InterPro" id="IPR006089">
    <property type="entry name" value="Acyl-CoA_DH_CS"/>
</dbReference>